<dbReference type="OrthoDB" id="72436at2759"/>
<reference evidence="1 2" key="1">
    <citation type="journal article" date="2014" name="Genome Biol. Evol.">
        <title>The secreted proteins of Achlya hypogyna and Thraustotheca clavata identify the ancestral oomycete secretome and reveal gene acquisitions by horizontal gene transfer.</title>
        <authorList>
            <person name="Misner I."/>
            <person name="Blouin N."/>
            <person name="Leonard G."/>
            <person name="Richards T.A."/>
            <person name="Lane C.E."/>
        </authorList>
    </citation>
    <scope>NUCLEOTIDE SEQUENCE [LARGE SCALE GENOMIC DNA]</scope>
    <source>
        <strain evidence="1 2">ATCC 34112</strain>
    </source>
</reference>
<protein>
    <recommendedName>
        <fullName evidence="3">Restriction endonuclease domain-containing protein</fullName>
    </recommendedName>
</protein>
<keyword evidence="2" id="KW-1185">Reference proteome</keyword>
<accession>A0A1V9YS80</accession>
<evidence type="ECO:0000313" key="2">
    <source>
        <dbReference type="Proteomes" id="UP000243217"/>
    </source>
</evidence>
<sequence length="283" mass="31702">MNATSPRSLPIQASDVYRVIEQLQCLSSSMAPDFDEDGDANWGPVVLCPRLSLDDFIKCLPILEDWSLSCWEYLPSNQSTNEGSVVINRLPSKVHECTACSIEYTIIKQIKDAVRQSNNLTIEFHSPPYPICRIGNILQAPTQALIPDTLSLNNSSVIDAGFGSPFPAIVIEISYKNEKLATLRSKLERWMSMQTSVQIAIGIKIFAISSRRVAILHRRGYCSQEIDFGDNNQWDLVLTFPLGAVFTGVDPLPHQLFDLQNIPIVINLVCLREQIDLRIARDN</sequence>
<organism evidence="1 2">
    <name type="scientific">Thraustotheca clavata</name>
    <dbReference type="NCBI Taxonomy" id="74557"/>
    <lineage>
        <taxon>Eukaryota</taxon>
        <taxon>Sar</taxon>
        <taxon>Stramenopiles</taxon>
        <taxon>Oomycota</taxon>
        <taxon>Saprolegniomycetes</taxon>
        <taxon>Saprolegniales</taxon>
        <taxon>Achlyaceae</taxon>
        <taxon>Thraustotheca</taxon>
    </lineage>
</organism>
<dbReference type="EMBL" id="JNBS01003061">
    <property type="protein sequence ID" value="OQR88684.1"/>
    <property type="molecule type" value="Genomic_DNA"/>
</dbReference>
<gene>
    <name evidence="1" type="ORF">THRCLA_22815</name>
</gene>
<name>A0A1V9YS80_9STRA</name>
<comment type="caution">
    <text evidence="1">The sequence shown here is derived from an EMBL/GenBank/DDBJ whole genome shotgun (WGS) entry which is preliminary data.</text>
</comment>
<proteinExistence type="predicted"/>
<evidence type="ECO:0008006" key="3">
    <source>
        <dbReference type="Google" id="ProtNLM"/>
    </source>
</evidence>
<evidence type="ECO:0000313" key="1">
    <source>
        <dbReference type="EMBL" id="OQR88684.1"/>
    </source>
</evidence>
<dbReference type="AlphaFoldDB" id="A0A1V9YS80"/>
<dbReference type="Proteomes" id="UP000243217">
    <property type="component" value="Unassembled WGS sequence"/>
</dbReference>